<keyword evidence="10" id="KW-0457">Lysine biosynthesis</keyword>
<comment type="caution">
    <text evidence="16">The sequence shown here is derived from an EMBL/GenBank/DDBJ whole genome shotgun (WGS) entry which is preliminary data.</text>
</comment>
<name>A0A533QFB7_9BACT</name>
<dbReference type="CDD" id="cd04936">
    <property type="entry name" value="ACT_AKii-LysC-BS-like_2"/>
    <property type="match status" value="1"/>
</dbReference>
<sequence length="415" mass="45153">MGLIVQKFGGTSVANAERIRAAAKRIIETYKAGNKIIVVVSARGQTTDELIDLAYELTDNPSTRELDMLMSTGEQISIALVAMAIHALGYPAVSFTGGQVGIITDSYHTKARIRNISTNRIQKELENGTIVIVAGFQGIDANENITTLGRGGSDTTAVALASIMGADRCDIFTDVDGIYTADPRKVPYARKLEKVSYDEILELASLGAQVMHSRSIEFAKKYNVPLYVRSSFNNSEGTLICKEVKEMEDIVVSGVAVSKEDAKITIRAVPDVPGQAAKIFHEIARRNINVDMIIQNASIEGRADVTFTVPRSDLRIALETAEKIKNDLGAKEVMYDSKIAKLSVVGIGMRSHCGVAEKMFSVLADEEINIQMISTSEIKISCVIDDAHADRALRAVHTAFGLDKVEKEKEEVVKV</sequence>
<dbReference type="Gene3D" id="3.30.2130.10">
    <property type="entry name" value="VC0802-like"/>
    <property type="match status" value="1"/>
</dbReference>
<dbReference type="InterPro" id="IPR005260">
    <property type="entry name" value="Asp_kin_monofn"/>
</dbReference>
<dbReference type="Pfam" id="PF01842">
    <property type="entry name" value="ACT"/>
    <property type="match status" value="1"/>
</dbReference>
<evidence type="ECO:0000313" key="16">
    <source>
        <dbReference type="EMBL" id="TLD43467.1"/>
    </source>
</evidence>
<dbReference type="UniPathway" id="UPA00034">
    <property type="reaction ID" value="UER00015"/>
</dbReference>
<evidence type="ECO:0000256" key="3">
    <source>
        <dbReference type="ARBA" id="ARBA00005139"/>
    </source>
</evidence>
<evidence type="ECO:0000256" key="4">
    <source>
        <dbReference type="ARBA" id="ARBA00010122"/>
    </source>
</evidence>
<dbReference type="InterPro" id="IPR041740">
    <property type="entry name" value="AKii-LysC-BS"/>
</dbReference>
<evidence type="ECO:0000256" key="1">
    <source>
        <dbReference type="ARBA" id="ARBA00004766"/>
    </source>
</evidence>
<comment type="similarity">
    <text evidence="4 13">Belongs to the aspartokinase family.</text>
</comment>
<dbReference type="GO" id="GO:0005829">
    <property type="term" value="C:cytosol"/>
    <property type="evidence" value="ECO:0007669"/>
    <property type="project" value="TreeGrafter"/>
</dbReference>
<dbReference type="NCBIfam" id="NF005155">
    <property type="entry name" value="PRK06635.1-4"/>
    <property type="match status" value="1"/>
</dbReference>
<dbReference type="UniPathway" id="UPA00050">
    <property type="reaction ID" value="UER00461"/>
</dbReference>
<proteinExistence type="inferred from homology"/>
<dbReference type="InterPro" id="IPR036393">
    <property type="entry name" value="AceGlu_kinase-like_sf"/>
</dbReference>
<evidence type="ECO:0000256" key="7">
    <source>
        <dbReference type="ARBA" id="ARBA00022741"/>
    </source>
</evidence>
<dbReference type="InterPro" id="IPR001048">
    <property type="entry name" value="Asp/Glu/Uridylate_kinase"/>
</dbReference>
<dbReference type="GO" id="GO:0009089">
    <property type="term" value="P:lysine biosynthetic process via diaminopimelate"/>
    <property type="evidence" value="ECO:0007669"/>
    <property type="project" value="UniProtKB-UniPathway"/>
</dbReference>
<dbReference type="AlphaFoldDB" id="A0A533QFB7"/>
<dbReference type="PANTHER" id="PTHR21499">
    <property type="entry name" value="ASPARTATE KINASE"/>
    <property type="match status" value="1"/>
</dbReference>
<evidence type="ECO:0000256" key="12">
    <source>
        <dbReference type="PIRSR" id="PIRSR000726-1"/>
    </source>
</evidence>
<dbReference type="CDD" id="cd04913">
    <property type="entry name" value="ACT_AKii-LysC-BS-like_1"/>
    <property type="match status" value="1"/>
</dbReference>
<dbReference type="InterPro" id="IPR018042">
    <property type="entry name" value="Aspartate_kinase_CS"/>
</dbReference>
<evidence type="ECO:0000256" key="5">
    <source>
        <dbReference type="ARBA" id="ARBA00022605"/>
    </source>
</evidence>
<organism evidence="16 17">
    <name type="scientific">Candidatus Jettenia ecosi</name>
    <dbReference type="NCBI Taxonomy" id="2494326"/>
    <lineage>
        <taxon>Bacteria</taxon>
        <taxon>Pseudomonadati</taxon>
        <taxon>Planctomycetota</taxon>
        <taxon>Candidatus Brocadiia</taxon>
        <taxon>Candidatus Brocadiales</taxon>
        <taxon>Candidatus Brocadiaceae</taxon>
        <taxon>Candidatus Jettenia</taxon>
    </lineage>
</organism>
<accession>A0A533QFB7</accession>
<dbReference type="PROSITE" id="PS51671">
    <property type="entry name" value="ACT"/>
    <property type="match status" value="1"/>
</dbReference>
<dbReference type="InterPro" id="IPR002912">
    <property type="entry name" value="ACT_dom"/>
</dbReference>
<dbReference type="GO" id="GO:0005524">
    <property type="term" value="F:ATP binding"/>
    <property type="evidence" value="ECO:0007669"/>
    <property type="project" value="UniProtKB-KW"/>
</dbReference>
<feature type="binding site" evidence="12">
    <location>
        <begin position="173"/>
        <end position="174"/>
    </location>
    <ligand>
        <name>ATP</name>
        <dbReference type="ChEBI" id="CHEBI:30616"/>
    </ligand>
</feature>
<evidence type="ECO:0000259" key="15">
    <source>
        <dbReference type="PROSITE" id="PS51671"/>
    </source>
</evidence>
<keyword evidence="5 14" id="KW-0028">Amino-acid biosynthesis</keyword>
<feature type="binding site" evidence="12">
    <location>
        <position position="47"/>
    </location>
    <ligand>
        <name>substrate</name>
    </ligand>
</feature>
<comment type="pathway">
    <text evidence="2 14">Amino-acid biosynthesis; L-methionine biosynthesis via de novo pathway; L-homoserine from L-aspartate: step 1/3.</text>
</comment>
<protein>
    <recommendedName>
        <fullName evidence="13">Aspartokinase</fullName>
        <ecNumber evidence="13">2.7.2.4</ecNumber>
    </recommendedName>
</protein>
<keyword evidence="6 13" id="KW-0808">Transferase</keyword>
<dbReference type="UniPathway" id="UPA00051">
    <property type="reaction ID" value="UER00462"/>
</dbReference>
<dbReference type="FunFam" id="3.30.2130.10:FF:000002">
    <property type="entry name" value="Aspartokinase"/>
    <property type="match status" value="1"/>
</dbReference>
<dbReference type="PROSITE" id="PS00324">
    <property type="entry name" value="ASPARTOKINASE"/>
    <property type="match status" value="1"/>
</dbReference>
<evidence type="ECO:0000256" key="8">
    <source>
        <dbReference type="ARBA" id="ARBA00022777"/>
    </source>
</evidence>
<comment type="pathway">
    <text evidence="3 14">Amino-acid biosynthesis; L-threonine biosynthesis; L-threonine from L-aspartate: step 1/5.</text>
</comment>
<dbReference type="CDD" id="cd04261">
    <property type="entry name" value="AAK_AKii-LysC-BS"/>
    <property type="match status" value="1"/>
</dbReference>
<feature type="binding site" evidence="12">
    <location>
        <position position="184"/>
    </location>
    <ligand>
        <name>ATP</name>
        <dbReference type="ChEBI" id="CHEBI:30616"/>
    </ligand>
</feature>
<dbReference type="FunFam" id="3.40.1160.10:FF:000002">
    <property type="entry name" value="Aspartokinase"/>
    <property type="match status" value="1"/>
</dbReference>
<dbReference type="GO" id="GO:0009088">
    <property type="term" value="P:threonine biosynthetic process"/>
    <property type="evidence" value="ECO:0007669"/>
    <property type="project" value="UniProtKB-UniPathway"/>
</dbReference>
<dbReference type="Gene3D" id="3.40.1160.10">
    <property type="entry name" value="Acetylglutamate kinase-like"/>
    <property type="match status" value="1"/>
</dbReference>
<evidence type="ECO:0000256" key="6">
    <source>
        <dbReference type="ARBA" id="ARBA00022679"/>
    </source>
</evidence>
<dbReference type="SUPFAM" id="SSF53633">
    <property type="entry name" value="Carbamate kinase-like"/>
    <property type="match status" value="1"/>
</dbReference>
<evidence type="ECO:0000256" key="9">
    <source>
        <dbReference type="ARBA" id="ARBA00022840"/>
    </source>
</evidence>
<dbReference type="GO" id="GO:0009090">
    <property type="term" value="P:homoserine biosynthetic process"/>
    <property type="evidence" value="ECO:0007669"/>
    <property type="project" value="TreeGrafter"/>
</dbReference>
<keyword evidence="7 12" id="KW-0547">Nucleotide-binding</keyword>
<evidence type="ECO:0000256" key="11">
    <source>
        <dbReference type="ARBA" id="ARBA00047872"/>
    </source>
</evidence>
<evidence type="ECO:0000256" key="14">
    <source>
        <dbReference type="RuleBase" id="RU004249"/>
    </source>
</evidence>
<dbReference type="EC" id="2.7.2.4" evidence="13"/>
<feature type="domain" description="ACT" evidence="15">
    <location>
        <begin position="264"/>
        <end position="344"/>
    </location>
</feature>
<evidence type="ECO:0000256" key="2">
    <source>
        <dbReference type="ARBA" id="ARBA00004986"/>
    </source>
</evidence>
<dbReference type="Pfam" id="PF22468">
    <property type="entry name" value="ACT_9"/>
    <property type="match status" value="1"/>
</dbReference>
<keyword evidence="8 13" id="KW-0418">Kinase</keyword>
<dbReference type="InterPro" id="IPR054352">
    <property type="entry name" value="ACT_Aspartokinase"/>
</dbReference>
<dbReference type="InterPro" id="IPR045865">
    <property type="entry name" value="ACT-like_dom_sf"/>
</dbReference>
<dbReference type="Pfam" id="PF00696">
    <property type="entry name" value="AA_kinase"/>
    <property type="match status" value="1"/>
</dbReference>
<feature type="binding site" evidence="12">
    <location>
        <begin position="7"/>
        <end position="10"/>
    </location>
    <ligand>
        <name>ATP</name>
        <dbReference type="ChEBI" id="CHEBI:30616"/>
    </ligand>
</feature>
<feature type="binding site" evidence="12">
    <location>
        <position position="74"/>
    </location>
    <ligand>
        <name>substrate</name>
    </ligand>
</feature>
<dbReference type="NCBIfam" id="TIGR00657">
    <property type="entry name" value="asp_kinases"/>
    <property type="match status" value="1"/>
</dbReference>
<evidence type="ECO:0000256" key="10">
    <source>
        <dbReference type="ARBA" id="ARBA00023154"/>
    </source>
</evidence>
<evidence type="ECO:0000256" key="13">
    <source>
        <dbReference type="RuleBase" id="RU003448"/>
    </source>
</evidence>
<dbReference type="SUPFAM" id="SSF55021">
    <property type="entry name" value="ACT-like"/>
    <property type="match status" value="2"/>
</dbReference>
<gene>
    <name evidence="16" type="ORF">JETT_0285</name>
</gene>
<dbReference type="GO" id="GO:0004072">
    <property type="term" value="F:aspartate kinase activity"/>
    <property type="evidence" value="ECO:0007669"/>
    <property type="project" value="UniProtKB-EC"/>
</dbReference>
<dbReference type="InterPro" id="IPR001341">
    <property type="entry name" value="Asp_kinase"/>
</dbReference>
<comment type="pathway">
    <text evidence="1 14">Amino-acid biosynthesis; L-lysine biosynthesis via DAP pathway; (S)-tetrahydrodipicolinate from L-aspartate: step 1/4.</text>
</comment>
<dbReference type="Proteomes" id="UP000319783">
    <property type="component" value="Unassembled WGS sequence"/>
</dbReference>
<dbReference type="NCBIfam" id="NF005154">
    <property type="entry name" value="PRK06635.1-2"/>
    <property type="match status" value="1"/>
</dbReference>
<keyword evidence="9 12" id="KW-0067">ATP-binding</keyword>
<dbReference type="PANTHER" id="PTHR21499:SF3">
    <property type="entry name" value="ASPARTOKINASE"/>
    <property type="match status" value="1"/>
</dbReference>
<reference evidence="16 17" key="1">
    <citation type="submission" date="2019-04" db="EMBL/GenBank/DDBJ databases">
        <title>Genome of a novel bacterium Candidatus Jettenia ecosi reconstructed from metagenome of an anammox bioreactor.</title>
        <authorList>
            <person name="Mardanov A.V."/>
            <person name="Beletsky A.V."/>
            <person name="Ravin N.V."/>
            <person name="Botchkova E.A."/>
            <person name="Litti Y.V."/>
            <person name="Nozhevnikova A.N."/>
        </authorList>
    </citation>
    <scope>NUCLEOTIDE SEQUENCE [LARGE SCALE GENOMIC DNA]</scope>
    <source>
        <strain evidence="16">J2</strain>
    </source>
</reference>
<dbReference type="EMBL" id="SULG01000003">
    <property type="protein sequence ID" value="TLD43467.1"/>
    <property type="molecule type" value="Genomic_DNA"/>
</dbReference>
<comment type="catalytic activity">
    <reaction evidence="11 13">
        <text>L-aspartate + ATP = 4-phospho-L-aspartate + ADP</text>
        <dbReference type="Rhea" id="RHEA:23776"/>
        <dbReference type="ChEBI" id="CHEBI:29991"/>
        <dbReference type="ChEBI" id="CHEBI:30616"/>
        <dbReference type="ChEBI" id="CHEBI:57535"/>
        <dbReference type="ChEBI" id="CHEBI:456216"/>
        <dbReference type="EC" id="2.7.2.4"/>
    </reaction>
</comment>
<dbReference type="NCBIfam" id="TIGR00656">
    <property type="entry name" value="asp_kin_monofn"/>
    <property type="match status" value="1"/>
</dbReference>
<dbReference type="PIRSF" id="PIRSF000726">
    <property type="entry name" value="Asp_kin"/>
    <property type="match status" value="1"/>
</dbReference>
<feature type="binding site" evidence="12">
    <location>
        <position position="179"/>
    </location>
    <ligand>
        <name>ATP</name>
        <dbReference type="ChEBI" id="CHEBI:30616"/>
    </ligand>
</feature>
<evidence type="ECO:0000313" key="17">
    <source>
        <dbReference type="Proteomes" id="UP000319783"/>
    </source>
</evidence>